<dbReference type="Proteomes" id="UP001235966">
    <property type="component" value="Unassembled WGS sequence"/>
</dbReference>
<proteinExistence type="predicted"/>
<dbReference type="EMBL" id="JAUSQW010000001">
    <property type="protein sequence ID" value="MDP9800481.1"/>
    <property type="molecule type" value="Genomic_DNA"/>
</dbReference>
<evidence type="ECO:0000313" key="1">
    <source>
        <dbReference type="EMBL" id="MDP9800481.1"/>
    </source>
</evidence>
<gene>
    <name evidence="1" type="ORF">J2S49_000557</name>
</gene>
<protein>
    <submittedName>
        <fullName evidence="1">Uncharacterized protein</fullName>
    </submittedName>
</protein>
<organism evidence="1 2">
    <name type="scientific">Arcanobacterium wilhelmae</name>
    <dbReference type="NCBI Taxonomy" id="1803177"/>
    <lineage>
        <taxon>Bacteria</taxon>
        <taxon>Bacillati</taxon>
        <taxon>Actinomycetota</taxon>
        <taxon>Actinomycetes</taxon>
        <taxon>Actinomycetales</taxon>
        <taxon>Actinomycetaceae</taxon>
        <taxon>Arcanobacterium</taxon>
    </lineage>
</organism>
<reference evidence="1 2" key="1">
    <citation type="submission" date="2023-07" db="EMBL/GenBank/DDBJ databases">
        <title>Sequencing the genomes of 1000 actinobacteria strains.</title>
        <authorList>
            <person name="Klenk H.-P."/>
        </authorList>
    </citation>
    <scope>NUCLEOTIDE SEQUENCE [LARGE SCALE GENOMIC DNA]</scope>
    <source>
        <strain evidence="1 2">DSM 102162</strain>
    </source>
</reference>
<sequence length="49" mass="5063">MGGKSRADVGARIAPPADLPTSVRKLRRQSRPSAGVVVHSCAAPLALLQ</sequence>
<comment type="caution">
    <text evidence="1">The sequence shown here is derived from an EMBL/GenBank/DDBJ whole genome shotgun (WGS) entry which is preliminary data.</text>
</comment>
<dbReference type="RefSeq" id="WP_278057856.1">
    <property type="nucleotide sequence ID" value="NZ_CP121247.1"/>
</dbReference>
<accession>A0ABT9NB79</accession>
<name>A0ABT9NB79_9ACTO</name>
<evidence type="ECO:0000313" key="2">
    <source>
        <dbReference type="Proteomes" id="UP001235966"/>
    </source>
</evidence>
<keyword evidence="2" id="KW-1185">Reference proteome</keyword>